<keyword evidence="6 7" id="KW-0539">Nucleus</keyword>
<organism evidence="9 10">
    <name type="scientific">Mytilus edulis</name>
    <name type="common">Blue mussel</name>
    <dbReference type="NCBI Taxonomy" id="6550"/>
    <lineage>
        <taxon>Eukaryota</taxon>
        <taxon>Metazoa</taxon>
        <taxon>Spiralia</taxon>
        <taxon>Lophotrochozoa</taxon>
        <taxon>Mollusca</taxon>
        <taxon>Bivalvia</taxon>
        <taxon>Autobranchia</taxon>
        <taxon>Pteriomorphia</taxon>
        <taxon>Mytilida</taxon>
        <taxon>Mytiloidea</taxon>
        <taxon>Mytilidae</taxon>
        <taxon>Mytilinae</taxon>
        <taxon>Mytilus</taxon>
    </lineage>
</organism>
<comment type="function">
    <text evidence="7">Component of the sequence-specific heterotrimeric transcription factor (NF-Y) which specifically recognizes a 5'-CCAAT-3' box motif found in the promoters of its target genes.</text>
</comment>
<keyword evidence="10" id="KW-1185">Reference proteome</keyword>
<comment type="subcellular location">
    <subcellularLocation>
        <location evidence="1 7">Nucleus</location>
    </subcellularLocation>
</comment>
<keyword evidence="4" id="KW-0010">Activator</keyword>
<accession>A0A8S3VRP0</accession>
<dbReference type="InterPro" id="IPR001289">
    <property type="entry name" value="NFYA"/>
</dbReference>
<evidence type="ECO:0000256" key="2">
    <source>
        <dbReference type="ARBA" id="ARBA00023015"/>
    </source>
</evidence>
<feature type="compositionally biased region" description="Polar residues" evidence="8">
    <location>
        <begin position="200"/>
        <end position="218"/>
    </location>
</feature>
<dbReference type="Pfam" id="PF02045">
    <property type="entry name" value="CBFB_NFYA"/>
    <property type="match status" value="1"/>
</dbReference>
<dbReference type="Gene3D" id="6.10.250.2430">
    <property type="match status" value="1"/>
</dbReference>
<dbReference type="SMART" id="SM00521">
    <property type="entry name" value="CBF"/>
    <property type="match status" value="1"/>
</dbReference>
<comment type="subunit">
    <text evidence="7">Heterotrimer.</text>
</comment>
<feature type="region of interest" description="Disordered" evidence="8">
    <location>
        <begin position="187"/>
        <end position="221"/>
    </location>
</feature>
<reference evidence="9" key="1">
    <citation type="submission" date="2021-03" db="EMBL/GenBank/DDBJ databases">
        <authorList>
            <person name="Bekaert M."/>
        </authorList>
    </citation>
    <scope>NUCLEOTIDE SEQUENCE</scope>
</reference>
<proteinExistence type="inferred from homology"/>
<dbReference type="OrthoDB" id="1097733at2759"/>
<dbReference type="GO" id="GO:0016602">
    <property type="term" value="C:CCAAT-binding factor complex"/>
    <property type="evidence" value="ECO:0007669"/>
    <property type="project" value="InterPro"/>
</dbReference>
<dbReference type="PROSITE" id="PS51152">
    <property type="entry name" value="NFYA_HAP2_2"/>
    <property type="match status" value="1"/>
</dbReference>
<evidence type="ECO:0000256" key="4">
    <source>
        <dbReference type="ARBA" id="ARBA00023159"/>
    </source>
</evidence>
<sequence length="565" mass="61816">MTNIEQYQQLPQVTMATDTQVQQPVVMQGMPLQLLQGQMSLQQNQIPMQQGNLPFQQGQIPIQQGQFQIQQGQFPIHQGQIQVQGQLQQGQPQVIQLGQNGLFQGQQFLQMLPNGQLIQGQPIQIQGQPTQIPQQIFLQGQNQTSGQYVPFSNFNQGQFLSQFQGQSQVVQNQDGQAVIYQQPDLQIKQEDTSQDEQDATPVTTEESANEINQNNGSPLTTSQFNQQQTLQSTLSQFLSSGNQITYPQIVNQTPGQSQVNLSQIPIIQANGQVMSASSSPVTPQILQANGQVIPASSSSSTMPQILQANGQVMPVSSSSSTMPQILQANGQVIPVCSSSSTMPQILQANGQVIPVSSSSSTMPQIIQNGTMPQLVQTGVAPSVFQSGQVIQSGMLTQGGNLISPSLTQPTGTSNTMGTAQVIQLGQLPAGIQMSSNGGQQIMVLNGANLQRMPISDNNEEEPLYVNAKQYHRILKRRQARAKLEAQGKIPKERRKYLHESRHKHAMQRCRGDGGRFFTTKLEPNDEGYDFKSEQSDEITDASAVTDFLNLEDSDLRPLKISEDNS</sequence>
<protein>
    <recommendedName>
        <fullName evidence="7">Nuclear transcription factor Y subunit</fullName>
    </recommendedName>
</protein>
<name>A0A8S3VRP0_MYTED</name>
<evidence type="ECO:0000256" key="3">
    <source>
        <dbReference type="ARBA" id="ARBA00023125"/>
    </source>
</evidence>
<keyword evidence="2 7" id="KW-0805">Transcription regulation</keyword>
<evidence type="ECO:0000313" key="9">
    <source>
        <dbReference type="EMBL" id="CAG2257319.1"/>
    </source>
</evidence>
<dbReference type="PRINTS" id="PR00616">
    <property type="entry name" value="CCAATSUBUNTB"/>
</dbReference>
<dbReference type="GO" id="GO:0003700">
    <property type="term" value="F:DNA-binding transcription factor activity"/>
    <property type="evidence" value="ECO:0007669"/>
    <property type="project" value="UniProtKB-UniRule"/>
</dbReference>
<dbReference type="GO" id="GO:0003677">
    <property type="term" value="F:DNA binding"/>
    <property type="evidence" value="ECO:0007669"/>
    <property type="project" value="UniProtKB-KW"/>
</dbReference>
<dbReference type="AlphaFoldDB" id="A0A8S3VRP0"/>
<dbReference type="InterPro" id="IPR018362">
    <property type="entry name" value="CCAAT-binding_factor_CS"/>
</dbReference>
<comment type="similarity">
    <text evidence="7">Belongs to the NFYA/HAP2 subunit family.</text>
</comment>
<evidence type="ECO:0000256" key="7">
    <source>
        <dbReference type="RuleBase" id="RU367155"/>
    </source>
</evidence>
<keyword evidence="3 7" id="KW-0238">DNA-binding</keyword>
<dbReference type="PANTHER" id="PTHR12632">
    <property type="entry name" value="TRANSCRIPTION FACTOR NF-Y ALPHA-RELATED"/>
    <property type="match status" value="1"/>
</dbReference>
<evidence type="ECO:0000256" key="8">
    <source>
        <dbReference type="SAM" id="MobiDB-lite"/>
    </source>
</evidence>
<evidence type="ECO:0000313" key="10">
    <source>
        <dbReference type="Proteomes" id="UP000683360"/>
    </source>
</evidence>
<dbReference type="EMBL" id="CAJPWZ010003325">
    <property type="protein sequence ID" value="CAG2257319.1"/>
    <property type="molecule type" value="Genomic_DNA"/>
</dbReference>
<dbReference type="Proteomes" id="UP000683360">
    <property type="component" value="Unassembled WGS sequence"/>
</dbReference>
<evidence type="ECO:0000256" key="6">
    <source>
        <dbReference type="ARBA" id="ARBA00023242"/>
    </source>
</evidence>
<dbReference type="PROSITE" id="PS00686">
    <property type="entry name" value="NFYA_HAP2_1"/>
    <property type="match status" value="1"/>
</dbReference>
<evidence type="ECO:0000256" key="1">
    <source>
        <dbReference type="ARBA" id="ARBA00004123"/>
    </source>
</evidence>
<evidence type="ECO:0000256" key="5">
    <source>
        <dbReference type="ARBA" id="ARBA00023163"/>
    </source>
</evidence>
<comment type="caution">
    <text evidence="9">The sequence shown here is derived from an EMBL/GenBank/DDBJ whole genome shotgun (WGS) entry which is preliminary data.</text>
</comment>
<keyword evidence="5 7" id="KW-0804">Transcription</keyword>
<gene>
    <name evidence="9" type="ORF">MEDL_68595</name>
</gene>